<name>A0A2W7INU3_9PROT</name>
<keyword evidence="2" id="KW-1185">Reference proteome</keyword>
<comment type="caution">
    <text evidence="1">The sequence shown here is derived from an EMBL/GenBank/DDBJ whole genome shotgun (WGS) entry which is preliminary data.</text>
</comment>
<dbReference type="EMBL" id="QKYU01000022">
    <property type="protein sequence ID" value="PZW41057.1"/>
    <property type="molecule type" value="Genomic_DNA"/>
</dbReference>
<evidence type="ECO:0000313" key="2">
    <source>
        <dbReference type="Proteomes" id="UP000249688"/>
    </source>
</evidence>
<sequence length="130" mass="13804">MTKLNLSARRDCGRIAVTRFGRDFGLDLDQSPFGRDVHAAFDRMAAQAALSRDAATALLYRVFVQQALAQGEDAAAPDRGALLAALAHMLDRSAAYSEAAPDHLTFEAVSSPMTAWIATRLAEAGCAGHA</sequence>
<dbReference type="AlphaFoldDB" id="A0A2W7INU3"/>
<dbReference type="RefSeq" id="WP_111399611.1">
    <property type="nucleotide sequence ID" value="NZ_QKYU01000022.1"/>
</dbReference>
<dbReference type="Proteomes" id="UP000249688">
    <property type="component" value="Unassembled WGS sequence"/>
</dbReference>
<organism evidence="1 2">
    <name type="scientific">Humitalea rosea</name>
    <dbReference type="NCBI Taxonomy" id="990373"/>
    <lineage>
        <taxon>Bacteria</taxon>
        <taxon>Pseudomonadati</taxon>
        <taxon>Pseudomonadota</taxon>
        <taxon>Alphaproteobacteria</taxon>
        <taxon>Acetobacterales</taxon>
        <taxon>Roseomonadaceae</taxon>
        <taxon>Humitalea</taxon>
    </lineage>
</organism>
<gene>
    <name evidence="1" type="ORF">C8P66_12244</name>
</gene>
<reference evidence="1 2" key="1">
    <citation type="submission" date="2018-06" db="EMBL/GenBank/DDBJ databases">
        <title>Genomic Encyclopedia of Archaeal and Bacterial Type Strains, Phase II (KMG-II): from individual species to whole genera.</title>
        <authorList>
            <person name="Goeker M."/>
        </authorList>
    </citation>
    <scope>NUCLEOTIDE SEQUENCE [LARGE SCALE GENOMIC DNA]</scope>
    <source>
        <strain evidence="1 2">DSM 24525</strain>
    </source>
</reference>
<evidence type="ECO:0000313" key="1">
    <source>
        <dbReference type="EMBL" id="PZW41057.1"/>
    </source>
</evidence>
<proteinExistence type="predicted"/>
<accession>A0A2W7INU3</accession>
<protein>
    <submittedName>
        <fullName evidence="1">Uncharacterized protein</fullName>
    </submittedName>
</protein>